<comment type="caution">
    <text evidence="1">The sequence shown here is derived from an EMBL/GenBank/DDBJ whole genome shotgun (WGS) entry which is preliminary data.</text>
</comment>
<evidence type="ECO:0000313" key="2">
    <source>
        <dbReference type="Proteomes" id="UP001060215"/>
    </source>
</evidence>
<gene>
    <name evidence="1" type="ORF">LOK49_LG06G00738</name>
</gene>
<proteinExistence type="predicted"/>
<keyword evidence="2" id="KW-1185">Reference proteome</keyword>
<evidence type="ECO:0000313" key="1">
    <source>
        <dbReference type="EMBL" id="KAI8011252.1"/>
    </source>
</evidence>
<organism evidence="1 2">
    <name type="scientific">Camellia lanceoleosa</name>
    <dbReference type="NCBI Taxonomy" id="1840588"/>
    <lineage>
        <taxon>Eukaryota</taxon>
        <taxon>Viridiplantae</taxon>
        <taxon>Streptophyta</taxon>
        <taxon>Embryophyta</taxon>
        <taxon>Tracheophyta</taxon>
        <taxon>Spermatophyta</taxon>
        <taxon>Magnoliopsida</taxon>
        <taxon>eudicotyledons</taxon>
        <taxon>Gunneridae</taxon>
        <taxon>Pentapetalae</taxon>
        <taxon>asterids</taxon>
        <taxon>Ericales</taxon>
        <taxon>Theaceae</taxon>
        <taxon>Camellia</taxon>
    </lineage>
</organism>
<accession>A0ACC0HCH1</accession>
<name>A0ACC0HCH1_9ERIC</name>
<reference evidence="1 2" key="1">
    <citation type="journal article" date="2022" name="Plant J.">
        <title>Chromosome-level genome of Camellia lanceoleosa provides a valuable resource for understanding genome evolution and self-incompatibility.</title>
        <authorList>
            <person name="Gong W."/>
            <person name="Xiao S."/>
            <person name="Wang L."/>
            <person name="Liao Z."/>
            <person name="Chang Y."/>
            <person name="Mo W."/>
            <person name="Hu G."/>
            <person name="Li W."/>
            <person name="Zhao G."/>
            <person name="Zhu H."/>
            <person name="Hu X."/>
            <person name="Ji K."/>
            <person name="Xiang X."/>
            <person name="Song Q."/>
            <person name="Yuan D."/>
            <person name="Jin S."/>
            <person name="Zhang L."/>
        </authorList>
    </citation>
    <scope>NUCLEOTIDE SEQUENCE [LARGE SCALE GENOMIC DNA]</scope>
    <source>
        <strain evidence="1">SQ_2022a</strain>
    </source>
</reference>
<dbReference type="EMBL" id="CM045762">
    <property type="protein sequence ID" value="KAI8011252.1"/>
    <property type="molecule type" value="Genomic_DNA"/>
</dbReference>
<dbReference type="Proteomes" id="UP001060215">
    <property type="component" value="Chromosome 5"/>
</dbReference>
<protein>
    <submittedName>
        <fullName evidence="1">Uncharacterized protein</fullName>
    </submittedName>
</protein>
<sequence>MHSYLGFSIGQRICGLGRASRRFKERKFREFMRLRCFPKVLMCGSLCLLVGVAETAAQLFSQWYTIPIGNCFYLKSF</sequence>